<evidence type="ECO:0000313" key="2">
    <source>
        <dbReference type="EMBL" id="KAA8592037.1"/>
    </source>
</evidence>
<accession>A0A5J5DFF6</accession>
<comment type="caution">
    <text evidence="2">The sequence shown here is derived from an EMBL/GenBank/DDBJ whole genome shotgun (WGS) entry which is preliminary data.</text>
</comment>
<name>A0A5J5DFF6_9PERO</name>
<dbReference type="EMBL" id="VOFY01000006">
    <property type="protein sequence ID" value="KAA8592037.1"/>
    <property type="molecule type" value="Genomic_DNA"/>
</dbReference>
<organism evidence="2 3">
    <name type="scientific">Etheostoma spectabile</name>
    <name type="common">orangethroat darter</name>
    <dbReference type="NCBI Taxonomy" id="54343"/>
    <lineage>
        <taxon>Eukaryota</taxon>
        <taxon>Metazoa</taxon>
        <taxon>Chordata</taxon>
        <taxon>Craniata</taxon>
        <taxon>Vertebrata</taxon>
        <taxon>Euteleostomi</taxon>
        <taxon>Actinopterygii</taxon>
        <taxon>Neopterygii</taxon>
        <taxon>Teleostei</taxon>
        <taxon>Neoteleostei</taxon>
        <taxon>Acanthomorphata</taxon>
        <taxon>Eupercaria</taxon>
        <taxon>Perciformes</taxon>
        <taxon>Percoidei</taxon>
        <taxon>Percidae</taxon>
        <taxon>Etheostomatinae</taxon>
        <taxon>Etheostoma</taxon>
    </lineage>
</organism>
<evidence type="ECO:0000313" key="3">
    <source>
        <dbReference type="Proteomes" id="UP000327493"/>
    </source>
</evidence>
<protein>
    <submittedName>
        <fullName evidence="2">Uncharacterized protein</fullName>
    </submittedName>
</protein>
<proteinExistence type="predicted"/>
<dbReference type="AlphaFoldDB" id="A0A5J5DFF6"/>
<keyword evidence="3" id="KW-1185">Reference proteome</keyword>
<gene>
    <name evidence="2" type="ORF">FQN60_017411</name>
</gene>
<evidence type="ECO:0000256" key="1">
    <source>
        <dbReference type="SAM" id="MobiDB-lite"/>
    </source>
</evidence>
<feature type="region of interest" description="Disordered" evidence="1">
    <location>
        <begin position="1"/>
        <end position="32"/>
    </location>
</feature>
<sequence length="32" mass="3475">MSSLDSGSSRIKMASSPPAFPSKSWKWEKSSS</sequence>
<reference evidence="2 3" key="1">
    <citation type="submission" date="2019-08" db="EMBL/GenBank/DDBJ databases">
        <title>A chromosome-level genome assembly, high-density linkage maps, and genome scans reveal the genomic architecture of hybrid incompatibilities underlying speciation via character displacement in darters (Percidae: Etheostominae).</title>
        <authorList>
            <person name="Moran R.L."/>
            <person name="Catchen J.M."/>
            <person name="Fuller R.C."/>
        </authorList>
    </citation>
    <scope>NUCLEOTIDE SEQUENCE [LARGE SCALE GENOMIC DNA]</scope>
    <source>
        <strain evidence="2">EspeVRDwgs_2016</strain>
        <tissue evidence="2">Muscle</tissue>
    </source>
</reference>
<dbReference type="Proteomes" id="UP000327493">
    <property type="component" value="Chromosome 6"/>
</dbReference>